<dbReference type="Gene3D" id="3.40.50.150">
    <property type="entry name" value="Vaccinia Virus protein VP39"/>
    <property type="match status" value="1"/>
</dbReference>
<protein>
    <submittedName>
        <fullName evidence="1">Methyltransferase domain-containing protein</fullName>
    </submittedName>
</protein>
<evidence type="ECO:0000313" key="1">
    <source>
        <dbReference type="EMBL" id="RKG38051.1"/>
    </source>
</evidence>
<dbReference type="EMBL" id="RAXT01000014">
    <property type="protein sequence ID" value="RKG38051.1"/>
    <property type="molecule type" value="Genomic_DNA"/>
</dbReference>
<dbReference type="OrthoDB" id="7056580at2"/>
<dbReference type="GO" id="GO:0008168">
    <property type="term" value="F:methyltransferase activity"/>
    <property type="evidence" value="ECO:0007669"/>
    <property type="project" value="UniProtKB-KW"/>
</dbReference>
<evidence type="ECO:0000313" key="2">
    <source>
        <dbReference type="Proteomes" id="UP000280405"/>
    </source>
</evidence>
<comment type="caution">
    <text evidence="1">The sequence shown here is derived from an EMBL/GenBank/DDBJ whole genome shotgun (WGS) entry which is preliminary data.</text>
</comment>
<dbReference type="SUPFAM" id="SSF53335">
    <property type="entry name" value="S-adenosyl-L-methionine-dependent methyltransferases"/>
    <property type="match status" value="1"/>
</dbReference>
<dbReference type="GO" id="GO:0032259">
    <property type="term" value="P:methylation"/>
    <property type="evidence" value="ECO:0007669"/>
    <property type="project" value="UniProtKB-KW"/>
</dbReference>
<dbReference type="Pfam" id="PF13489">
    <property type="entry name" value="Methyltransf_23"/>
    <property type="match status" value="1"/>
</dbReference>
<reference evidence="1 2" key="1">
    <citation type="submission" date="2018-09" db="EMBL/GenBank/DDBJ databases">
        <title>The draft genome of Acinetobacter spp. strains.</title>
        <authorList>
            <person name="Qin J."/>
            <person name="Feng Y."/>
            <person name="Zong Z."/>
        </authorList>
    </citation>
    <scope>NUCLEOTIDE SEQUENCE [LARGE SCALE GENOMIC DNA]</scope>
    <source>
        <strain evidence="1 2">WCHAc060115</strain>
    </source>
</reference>
<keyword evidence="1" id="KW-0808">Transferase</keyword>
<gene>
    <name evidence="1" type="ORF">D7V20_08965</name>
</gene>
<name>A0A3A8FA28_9GAMM</name>
<keyword evidence="1" id="KW-0489">Methyltransferase</keyword>
<keyword evidence="2" id="KW-1185">Reference proteome</keyword>
<proteinExistence type="predicted"/>
<dbReference type="AlphaFoldDB" id="A0A3A8FA28"/>
<dbReference type="InterPro" id="IPR029063">
    <property type="entry name" value="SAM-dependent_MTases_sf"/>
</dbReference>
<dbReference type="Proteomes" id="UP000280405">
    <property type="component" value="Unassembled WGS sequence"/>
</dbReference>
<dbReference type="RefSeq" id="WP_120383953.1">
    <property type="nucleotide sequence ID" value="NZ_RAXT01000014.1"/>
</dbReference>
<organism evidence="1 2">
    <name type="scientific">Acinetobacter rongchengensis</name>
    <dbReference type="NCBI Taxonomy" id="2419601"/>
    <lineage>
        <taxon>Bacteria</taxon>
        <taxon>Pseudomonadati</taxon>
        <taxon>Pseudomonadota</taxon>
        <taxon>Gammaproteobacteria</taxon>
        <taxon>Moraxellales</taxon>
        <taxon>Moraxellaceae</taxon>
        <taxon>Acinetobacter</taxon>
    </lineage>
</organism>
<accession>A0A3A8FA28</accession>
<sequence>MNIDFQNSGLNPYEAEEIGKLLSRQKDGLNDLEQMWYLMDLIWDDMRCDNKELNWEYITAFYSHPVWLLNGLFIEQDPISMEHRHSIGNWMIMQEFVDIVDYGGGFCTLARLVAIKDAKINVDVYEPYPSEFGLKRIAEFDNIKFIQNLIKKYDCLVSTDVLEHVPDPLKVFSEMVGSVKEGGYLVIANAFFPMIKCHLPRTFHLRYSFPFFAKLIGLKKIGLLDGSHATIYQKIKTVQPNWYTIRLFELISKLVFPFLEILKKSLNFFKRISR</sequence>